<evidence type="ECO:0000313" key="1">
    <source>
        <dbReference type="EMBL" id="RPF51030.1"/>
    </source>
</evidence>
<keyword evidence="2" id="KW-1185">Reference proteome</keyword>
<dbReference type="OrthoDB" id="2855857at2"/>
<evidence type="ECO:0000313" key="2">
    <source>
        <dbReference type="Proteomes" id="UP000276443"/>
    </source>
</evidence>
<dbReference type="InterPro" id="IPR036249">
    <property type="entry name" value="Thioredoxin-like_sf"/>
</dbReference>
<dbReference type="EMBL" id="RKRF01000011">
    <property type="protein sequence ID" value="RPF51030.1"/>
    <property type="molecule type" value="Genomic_DNA"/>
</dbReference>
<dbReference type="SUPFAM" id="SSF52833">
    <property type="entry name" value="Thioredoxin-like"/>
    <property type="match status" value="1"/>
</dbReference>
<dbReference type="Pfam" id="PF13911">
    <property type="entry name" value="AhpC-TSA_2"/>
    <property type="match status" value="1"/>
</dbReference>
<reference evidence="1 2" key="1">
    <citation type="submission" date="2018-11" db="EMBL/GenBank/DDBJ databases">
        <title>Genomic Encyclopedia of Type Strains, Phase IV (KMG-IV): sequencing the most valuable type-strain genomes for metagenomic binning, comparative biology and taxonomic classification.</title>
        <authorList>
            <person name="Goeker M."/>
        </authorList>
    </citation>
    <scope>NUCLEOTIDE SEQUENCE [LARGE SCALE GENOMIC DNA]</scope>
    <source>
        <strain evidence="1 2">DSM 18090</strain>
    </source>
</reference>
<dbReference type="Gene3D" id="3.40.30.10">
    <property type="entry name" value="Glutaredoxin"/>
    <property type="match status" value="1"/>
</dbReference>
<accession>A0A3N5B669</accession>
<name>A0A3N5B669_9BACI</name>
<dbReference type="Proteomes" id="UP000276443">
    <property type="component" value="Unassembled WGS sequence"/>
</dbReference>
<organism evidence="1 2">
    <name type="scientific">Aquisalibacillus elongatus</name>
    <dbReference type="NCBI Taxonomy" id="485577"/>
    <lineage>
        <taxon>Bacteria</taxon>
        <taxon>Bacillati</taxon>
        <taxon>Bacillota</taxon>
        <taxon>Bacilli</taxon>
        <taxon>Bacillales</taxon>
        <taxon>Bacillaceae</taxon>
        <taxon>Aquisalibacillus</taxon>
    </lineage>
</organism>
<sequence>MREQYDDIQKEGYQIVAVAPSNASFIKQFLDAFGPFPFDIVGDPARTSFKGVGVKTAPKLKLLTKALLGVVFRKVKNFIPKDKQQADFVKKSMATQDVYIQGGTLIFDEQGKLLWKHLDQSPEYHAKLRDIFSVIKKGS</sequence>
<dbReference type="InterPro" id="IPR032801">
    <property type="entry name" value="PXL2A/B/C"/>
</dbReference>
<proteinExistence type="predicted"/>
<protein>
    <submittedName>
        <fullName evidence="1">Alkyl-hydroperoxide reductase/thiol specific antioxidant family protein</fullName>
    </submittedName>
</protein>
<dbReference type="AlphaFoldDB" id="A0A3N5B669"/>
<gene>
    <name evidence="1" type="ORF">EDC24_2292</name>
</gene>
<comment type="caution">
    <text evidence="1">The sequence shown here is derived from an EMBL/GenBank/DDBJ whole genome shotgun (WGS) entry which is preliminary data.</text>
</comment>